<accession>A0A0J7ZJ92</accession>
<feature type="active site" evidence="3">
    <location>
        <position position="273"/>
    </location>
</feature>
<dbReference type="InterPro" id="IPR016162">
    <property type="entry name" value="Ald_DH_N"/>
</dbReference>
<evidence type="ECO:0000313" key="7">
    <source>
        <dbReference type="Proteomes" id="UP000037432"/>
    </source>
</evidence>
<evidence type="ECO:0000256" key="4">
    <source>
        <dbReference type="RuleBase" id="RU003345"/>
    </source>
</evidence>
<dbReference type="FunFam" id="3.40.605.10:FF:000007">
    <property type="entry name" value="NAD/NADP-dependent betaine aldehyde dehydrogenase"/>
    <property type="match status" value="1"/>
</dbReference>
<evidence type="ECO:0000256" key="2">
    <source>
        <dbReference type="ARBA" id="ARBA00023002"/>
    </source>
</evidence>
<dbReference type="PANTHER" id="PTHR42804:SF1">
    <property type="entry name" value="ALDEHYDE DEHYDROGENASE-RELATED"/>
    <property type="match status" value="1"/>
</dbReference>
<dbReference type="Gene3D" id="3.40.605.10">
    <property type="entry name" value="Aldehyde Dehydrogenase, Chain A, domain 1"/>
    <property type="match status" value="1"/>
</dbReference>
<dbReference type="PROSITE" id="PS00687">
    <property type="entry name" value="ALDEHYDE_DEHYDR_GLU"/>
    <property type="match status" value="1"/>
</dbReference>
<dbReference type="FunFam" id="3.40.309.10:FF:000009">
    <property type="entry name" value="Aldehyde dehydrogenase A"/>
    <property type="match status" value="1"/>
</dbReference>
<dbReference type="GO" id="GO:0016620">
    <property type="term" value="F:oxidoreductase activity, acting on the aldehyde or oxo group of donors, NAD or NADP as acceptor"/>
    <property type="evidence" value="ECO:0007669"/>
    <property type="project" value="InterPro"/>
</dbReference>
<dbReference type="PANTHER" id="PTHR42804">
    <property type="entry name" value="ALDEHYDE DEHYDROGENASE"/>
    <property type="match status" value="1"/>
</dbReference>
<dbReference type="SUPFAM" id="SSF53720">
    <property type="entry name" value="ALDH-like"/>
    <property type="match status" value="1"/>
</dbReference>
<dbReference type="AlphaFoldDB" id="A0A0J7ZJ92"/>
<dbReference type="InterPro" id="IPR016163">
    <property type="entry name" value="Ald_DH_C"/>
</dbReference>
<dbReference type="EMBL" id="LFNT01000005">
    <property type="protein sequence ID" value="KMS75954.1"/>
    <property type="molecule type" value="Genomic_DNA"/>
</dbReference>
<dbReference type="InterPro" id="IPR016161">
    <property type="entry name" value="Ald_DH/histidinol_DH"/>
</dbReference>
<gene>
    <name evidence="6" type="ORF">ACM01_06900</name>
</gene>
<protein>
    <submittedName>
        <fullName evidence="6">Aldehyde dehydrogenase</fullName>
    </submittedName>
</protein>
<sequence length="505" mass="54183">MGHRTGHRRRRRIGGAAVSSLVVKSQLIDGKLLAADSTFPSYNPANGDLLGHAPDATKADAEAAVAAARRAFDTTDWATDKDLRLRCLRQLHQALDDHREELRELTIAEVGAPRQLTHGPQLDDPIGLVTYYADLLENYEFTEDLGEKESRGQRHHRWVEKEAAGVVAAILPYNFPNQLALAKLAPALAAGCTVVLKGAPQTPLTTLALGELIAEHTDIPPGVVNILSSSRAETGEVLTTHPDVDLVTFTGATTTGRAIMAAAADTVKRVFLELGGKSAMIVLEDADHAKAAMFAAFTICSHSGQGCALTSRLLVPRADHDRIVQLVAAGMERVRVGNPQAPETAMGPLISEQQRDKVDAMVRRAVEGGATLVRGGKRVDPGWFYEPTLLAGVDPDSEIAQEEVFGPVLAVIPYDDEDDAVRIANHSKYGLSGAVHSADDERAIRLARRIRTGTFSINGGNYFSADVPFGGYKQSGIGRESGRAGFEEFLEEKAFGRVVPPGEVA</sequence>
<evidence type="ECO:0000256" key="1">
    <source>
        <dbReference type="ARBA" id="ARBA00009986"/>
    </source>
</evidence>
<dbReference type="Pfam" id="PF00171">
    <property type="entry name" value="Aldedh"/>
    <property type="match status" value="1"/>
</dbReference>
<dbReference type="PATRIC" id="fig|1938.3.peg.512"/>
<comment type="caution">
    <text evidence="6">The sequence shown here is derived from an EMBL/GenBank/DDBJ whole genome shotgun (WGS) entry which is preliminary data.</text>
</comment>
<dbReference type="CDD" id="cd07089">
    <property type="entry name" value="ALDH_CddD-AldA-like"/>
    <property type="match status" value="1"/>
</dbReference>
<dbReference type="InterPro" id="IPR029510">
    <property type="entry name" value="Ald_DH_CS_GLU"/>
</dbReference>
<dbReference type="Gene3D" id="3.40.309.10">
    <property type="entry name" value="Aldehyde Dehydrogenase, Chain A, domain 2"/>
    <property type="match status" value="1"/>
</dbReference>
<name>A0A0J7ZJ92_STRVR</name>
<evidence type="ECO:0000259" key="5">
    <source>
        <dbReference type="Pfam" id="PF00171"/>
    </source>
</evidence>
<dbReference type="InterPro" id="IPR015590">
    <property type="entry name" value="Aldehyde_DH_dom"/>
</dbReference>
<comment type="similarity">
    <text evidence="1 4">Belongs to the aldehyde dehydrogenase family.</text>
</comment>
<keyword evidence="2 4" id="KW-0560">Oxidoreductase</keyword>
<proteinExistence type="inferred from homology"/>
<feature type="domain" description="Aldehyde dehydrogenase" evidence="5">
    <location>
        <begin position="36"/>
        <end position="494"/>
    </location>
</feature>
<reference evidence="6 7" key="1">
    <citation type="submission" date="2015-06" db="EMBL/GenBank/DDBJ databases">
        <authorList>
            <person name="Ju K.-S."/>
            <person name="Doroghazi J.R."/>
            <person name="Metcalf W.W."/>
        </authorList>
    </citation>
    <scope>NUCLEOTIDE SEQUENCE [LARGE SCALE GENOMIC DNA]</scope>
    <source>
        <strain evidence="6 7">NRRL 3414</strain>
    </source>
</reference>
<evidence type="ECO:0000313" key="6">
    <source>
        <dbReference type="EMBL" id="KMS75954.1"/>
    </source>
</evidence>
<dbReference type="Proteomes" id="UP000037432">
    <property type="component" value="Unassembled WGS sequence"/>
</dbReference>
<organism evidence="6 7">
    <name type="scientific">Streptomyces viridochromogenes</name>
    <dbReference type="NCBI Taxonomy" id="1938"/>
    <lineage>
        <taxon>Bacteria</taxon>
        <taxon>Bacillati</taxon>
        <taxon>Actinomycetota</taxon>
        <taxon>Actinomycetes</taxon>
        <taxon>Kitasatosporales</taxon>
        <taxon>Streptomycetaceae</taxon>
        <taxon>Streptomyces</taxon>
    </lineage>
</organism>
<evidence type="ECO:0000256" key="3">
    <source>
        <dbReference type="PROSITE-ProRule" id="PRU10007"/>
    </source>
</evidence>